<gene>
    <name evidence="2" type="ORF">GTW09_16945</name>
</gene>
<sequence>MNSETLTIAVWALAIFLFIAQSLEHYQIYIKSSLSIKGTIAKGYNSAMKIMVVNRLFIVSYYFIFGFLIDYGVAFREFVVPLIFSLFFLCIANLLMARRYRSTAIIDASERVGNVWNTLSISNAVATYFNLLGIIIPLLIASILPEYRLTLSNSSFLFNTAFVLINVFVIESRLAKLYDTRGDVVGATYSIMVVRTLSSVCAILTVGTLYVFIVF</sequence>
<protein>
    <submittedName>
        <fullName evidence="2">Uncharacterized protein</fullName>
    </submittedName>
</protein>
<dbReference type="EMBL" id="JAAAWP010000016">
    <property type="protein sequence ID" value="NDW23205.1"/>
    <property type="molecule type" value="Genomic_DNA"/>
</dbReference>
<keyword evidence="1" id="KW-0812">Transmembrane</keyword>
<feature type="transmembrane region" description="Helical" evidence="1">
    <location>
        <begin position="6"/>
        <end position="23"/>
    </location>
</feature>
<feature type="transmembrane region" description="Helical" evidence="1">
    <location>
        <begin position="187"/>
        <end position="213"/>
    </location>
</feature>
<feature type="transmembrane region" description="Helical" evidence="1">
    <location>
        <begin position="118"/>
        <end position="144"/>
    </location>
</feature>
<evidence type="ECO:0000313" key="2">
    <source>
        <dbReference type="EMBL" id="NDW23205.1"/>
    </source>
</evidence>
<feature type="transmembrane region" description="Helical" evidence="1">
    <location>
        <begin position="78"/>
        <end position="97"/>
    </location>
</feature>
<evidence type="ECO:0000256" key="1">
    <source>
        <dbReference type="SAM" id="Phobius"/>
    </source>
</evidence>
<keyword evidence="1" id="KW-0472">Membrane</keyword>
<name>A0A6L9MYV9_9ALTE</name>
<keyword evidence="3" id="KW-1185">Reference proteome</keyword>
<feature type="transmembrane region" description="Helical" evidence="1">
    <location>
        <begin position="156"/>
        <end position="175"/>
    </location>
</feature>
<proteinExistence type="predicted"/>
<accession>A0A6L9MYV9</accession>
<feature type="transmembrane region" description="Helical" evidence="1">
    <location>
        <begin position="52"/>
        <end position="72"/>
    </location>
</feature>
<keyword evidence="1" id="KW-1133">Transmembrane helix</keyword>
<dbReference type="AlphaFoldDB" id="A0A6L9MYV9"/>
<evidence type="ECO:0000313" key="3">
    <source>
        <dbReference type="Proteomes" id="UP000478837"/>
    </source>
</evidence>
<dbReference type="RefSeq" id="WP_163112808.1">
    <property type="nucleotide sequence ID" value="NZ_JAAAWP010000016.1"/>
</dbReference>
<dbReference type="Proteomes" id="UP000478837">
    <property type="component" value="Unassembled WGS sequence"/>
</dbReference>
<comment type="caution">
    <text evidence="2">The sequence shown here is derived from an EMBL/GenBank/DDBJ whole genome shotgun (WGS) entry which is preliminary data.</text>
</comment>
<reference evidence="2 3" key="1">
    <citation type="submission" date="2020-01" db="EMBL/GenBank/DDBJ databases">
        <title>Genomes of bacteria type strains.</title>
        <authorList>
            <person name="Chen J."/>
            <person name="Zhu S."/>
            <person name="Yang J."/>
        </authorList>
    </citation>
    <scope>NUCLEOTIDE SEQUENCE [LARGE SCALE GENOMIC DNA]</scope>
    <source>
        <strain evidence="2 3">LMG 22958</strain>
    </source>
</reference>
<organism evidence="2 3">
    <name type="scientific">Alteromonas hispanica</name>
    <dbReference type="NCBI Taxonomy" id="315421"/>
    <lineage>
        <taxon>Bacteria</taxon>
        <taxon>Pseudomonadati</taxon>
        <taxon>Pseudomonadota</taxon>
        <taxon>Gammaproteobacteria</taxon>
        <taxon>Alteromonadales</taxon>
        <taxon>Alteromonadaceae</taxon>
        <taxon>Alteromonas/Salinimonas group</taxon>
        <taxon>Alteromonas</taxon>
    </lineage>
</organism>